<dbReference type="RefSeq" id="WP_073709355.1">
    <property type="nucleotide sequence ID" value="NZ_MQSV01000003.1"/>
</dbReference>
<dbReference type="OrthoDB" id="9796171at2"/>
<dbReference type="PANTHER" id="PTHR43877">
    <property type="entry name" value="AMINOALKYLPHOSPHONATE N-ACETYLTRANSFERASE-RELATED-RELATED"/>
    <property type="match status" value="1"/>
</dbReference>
<feature type="domain" description="N-acetyltransferase" evidence="3">
    <location>
        <begin position="15"/>
        <end position="183"/>
    </location>
</feature>
<dbReference type="AlphaFoldDB" id="A0A1Q5PLV5"/>
<dbReference type="Gene3D" id="3.40.630.30">
    <property type="match status" value="1"/>
</dbReference>
<keyword evidence="1" id="KW-0808">Transferase</keyword>
<keyword evidence="2" id="KW-0012">Acyltransferase</keyword>
<evidence type="ECO:0000313" key="4">
    <source>
        <dbReference type="EMBL" id="OKL47997.1"/>
    </source>
</evidence>
<dbReference type="InterPro" id="IPR050832">
    <property type="entry name" value="Bact_Acetyltransf"/>
</dbReference>
<reference evidence="4 5" key="1">
    <citation type="submission" date="2016-11" db="EMBL/GenBank/DDBJ databases">
        <title>Actinomyces gypaetusis sp. nov. isolated from the vulture Gypaetus barbatus in Qinghai Tibet Plateau China.</title>
        <authorList>
            <person name="Meng X."/>
        </authorList>
    </citation>
    <scope>NUCLEOTIDE SEQUENCE [LARGE SCALE GENOMIC DNA]</scope>
    <source>
        <strain evidence="4 5">VUL4_2</strain>
    </source>
</reference>
<organism evidence="4 5">
    <name type="scientific">Boudabousia liubingyangii</name>
    <dbReference type="NCBI Taxonomy" id="1921764"/>
    <lineage>
        <taxon>Bacteria</taxon>
        <taxon>Bacillati</taxon>
        <taxon>Actinomycetota</taxon>
        <taxon>Actinomycetes</taxon>
        <taxon>Actinomycetales</taxon>
        <taxon>Actinomycetaceae</taxon>
        <taxon>Boudabousia</taxon>
    </lineage>
</organism>
<dbReference type="PROSITE" id="PS51186">
    <property type="entry name" value="GNAT"/>
    <property type="match status" value="1"/>
</dbReference>
<proteinExistence type="predicted"/>
<evidence type="ECO:0000313" key="5">
    <source>
        <dbReference type="Proteomes" id="UP000186785"/>
    </source>
</evidence>
<sequence length="184" mass="19869">MADSTQLRFVDACGSDARLGESLIAGCQQVRQQVFIGEQGVSLDLEIDGRDPLPSTHHLLALELGSEPAGSLEDLEVLSSGKPVGTGRLLLDSAHPGSVHLGRLAVLSDWRGRGLGSELLSRLEQIALREYGRSEAGTQSVKVVLSAQLQALDFYTQRGYVPMREETHFEAGIEHLEVAKLLAQ</sequence>
<accession>A0A1Q5PLV5</accession>
<gene>
    <name evidence="4" type="ORF">BSR29_05830</name>
</gene>
<dbReference type="Pfam" id="PF13673">
    <property type="entry name" value="Acetyltransf_10"/>
    <property type="match status" value="1"/>
</dbReference>
<dbReference type="InterPro" id="IPR016181">
    <property type="entry name" value="Acyl_CoA_acyltransferase"/>
</dbReference>
<name>A0A1Q5PLV5_9ACTO</name>
<dbReference type="SUPFAM" id="SSF55729">
    <property type="entry name" value="Acyl-CoA N-acyltransferases (Nat)"/>
    <property type="match status" value="1"/>
</dbReference>
<dbReference type="GO" id="GO:0016747">
    <property type="term" value="F:acyltransferase activity, transferring groups other than amino-acyl groups"/>
    <property type="evidence" value="ECO:0007669"/>
    <property type="project" value="InterPro"/>
</dbReference>
<evidence type="ECO:0000259" key="3">
    <source>
        <dbReference type="PROSITE" id="PS51186"/>
    </source>
</evidence>
<protein>
    <recommendedName>
        <fullName evidence="3">N-acetyltransferase domain-containing protein</fullName>
    </recommendedName>
</protein>
<dbReference type="EMBL" id="MQSV01000003">
    <property type="protein sequence ID" value="OKL47997.1"/>
    <property type="molecule type" value="Genomic_DNA"/>
</dbReference>
<evidence type="ECO:0000256" key="1">
    <source>
        <dbReference type="ARBA" id="ARBA00022679"/>
    </source>
</evidence>
<dbReference type="CDD" id="cd04301">
    <property type="entry name" value="NAT_SF"/>
    <property type="match status" value="1"/>
</dbReference>
<evidence type="ECO:0000256" key="2">
    <source>
        <dbReference type="ARBA" id="ARBA00023315"/>
    </source>
</evidence>
<dbReference type="STRING" id="1921764.BSR28_05570"/>
<keyword evidence="5" id="KW-1185">Reference proteome</keyword>
<comment type="caution">
    <text evidence="4">The sequence shown here is derived from an EMBL/GenBank/DDBJ whole genome shotgun (WGS) entry which is preliminary data.</text>
</comment>
<dbReference type="InterPro" id="IPR000182">
    <property type="entry name" value="GNAT_dom"/>
</dbReference>
<dbReference type="Proteomes" id="UP000186785">
    <property type="component" value="Unassembled WGS sequence"/>
</dbReference>